<evidence type="ECO:0000256" key="1">
    <source>
        <dbReference type="ARBA" id="ARBA00005083"/>
    </source>
</evidence>
<protein>
    <recommendedName>
        <fullName evidence="2">D-arabinono-1,4-lactone oxidase</fullName>
        <ecNumber evidence="2">1.1.3.37</ecNumber>
    </recommendedName>
    <alternativeName>
        <fullName evidence="4">L-galactono-gamma-lactone oxidase</fullName>
    </alternativeName>
</protein>
<keyword evidence="7" id="KW-1185">Reference proteome</keyword>
<organism evidence="6 7">
    <name type="scientific">Mycena alexandri</name>
    <dbReference type="NCBI Taxonomy" id="1745969"/>
    <lineage>
        <taxon>Eukaryota</taxon>
        <taxon>Fungi</taxon>
        <taxon>Dikarya</taxon>
        <taxon>Basidiomycota</taxon>
        <taxon>Agaricomycotina</taxon>
        <taxon>Agaricomycetes</taxon>
        <taxon>Agaricomycetidae</taxon>
        <taxon>Agaricales</taxon>
        <taxon>Marasmiineae</taxon>
        <taxon>Mycenaceae</taxon>
        <taxon>Mycena</taxon>
    </lineage>
</organism>
<evidence type="ECO:0000313" key="7">
    <source>
        <dbReference type="Proteomes" id="UP001218188"/>
    </source>
</evidence>
<dbReference type="GO" id="GO:0005739">
    <property type="term" value="C:mitochondrion"/>
    <property type="evidence" value="ECO:0007669"/>
    <property type="project" value="TreeGrafter"/>
</dbReference>
<dbReference type="EMBL" id="JARJCM010000191">
    <property type="protein sequence ID" value="KAJ7023256.1"/>
    <property type="molecule type" value="Genomic_DNA"/>
</dbReference>
<dbReference type="Gene3D" id="3.30.43.10">
    <property type="entry name" value="Uridine Diphospho-n-acetylenolpyruvylglucosamine Reductase, domain 2"/>
    <property type="match status" value="1"/>
</dbReference>
<dbReference type="InterPro" id="IPR006094">
    <property type="entry name" value="Oxid_FAD_bind_N"/>
</dbReference>
<sequence length="485" mass="54966">MQKCNAPLLLNSMGALRQTPDDILGAITIPSTSPQARFVNWGLTYHCRPLAIFEPENEEQCKLVLDFARREGRVLRAVGVGHSPSDLACTGDFMLKMTKLNKLLEVNLEKLYVVAQAGITLTDLHVELGKHGLAMRNLGSISDQTLAGIVTTASHGSGITYPVMSADVSALTLLLADGSRVTCSRQERMDLFMATLCGLGSTGIILTVQLRVERAFRLKDVQCSRTFEDLIDNLDEIVRSAQHARFWWIAATHTVKCSVVNRTQEPKLPPIPWFWSSLVAFHVVQFFLFVGRYFLYVNTLTGRFVAWLSSQPVILIDDSHTIFNVECRYPQHTTEWAIPFQNAPTCLRELHDWMDAEAADPTGIRPHFPFELRFSGPDDIWLSPSFAQETCWIGIAQYKPYGFNVPYRRLFAGFETIVARHGGRPHWAKAHHFAPDTLRRLYPHFDDFVRVIKEVDPEGVFRNEYVRRHVLGEAVGERVFKLRPE</sequence>
<dbReference type="InterPro" id="IPR016169">
    <property type="entry name" value="FAD-bd_PCMH_sub2"/>
</dbReference>
<dbReference type="SUPFAM" id="SSF56176">
    <property type="entry name" value="FAD-binding/transporter-associated domain-like"/>
    <property type="match status" value="1"/>
</dbReference>
<comment type="pathway">
    <text evidence="1">Cofactor biosynthesis; D-erythroascorbate biosynthesis; dehydro-D-arabinono-1,4-lactone from D-arabinose: step 2/2.</text>
</comment>
<keyword evidence="3" id="KW-0560">Oxidoreductase</keyword>
<dbReference type="AlphaFoldDB" id="A0AAD6WTT3"/>
<dbReference type="InterPro" id="IPR016171">
    <property type="entry name" value="Vanillyl_alc_oxidase_C-sub2"/>
</dbReference>
<dbReference type="Gene3D" id="3.30.70.2520">
    <property type="match status" value="1"/>
</dbReference>
<dbReference type="InterPro" id="IPR016166">
    <property type="entry name" value="FAD-bd_PCMH"/>
</dbReference>
<dbReference type="InterPro" id="IPR036318">
    <property type="entry name" value="FAD-bd_PCMH-like_sf"/>
</dbReference>
<name>A0AAD6WTT3_9AGAR</name>
<dbReference type="PANTHER" id="PTHR43762">
    <property type="entry name" value="L-GULONOLACTONE OXIDASE"/>
    <property type="match status" value="1"/>
</dbReference>
<feature type="domain" description="FAD-binding PCMH-type" evidence="5">
    <location>
        <begin position="45"/>
        <end position="215"/>
    </location>
</feature>
<dbReference type="Gene3D" id="3.30.465.10">
    <property type="match status" value="1"/>
</dbReference>
<dbReference type="GO" id="GO:0003885">
    <property type="term" value="F:D-arabinono-1,4-lactone oxidase activity"/>
    <property type="evidence" value="ECO:0007669"/>
    <property type="project" value="UniProtKB-EC"/>
</dbReference>
<evidence type="ECO:0000313" key="6">
    <source>
        <dbReference type="EMBL" id="KAJ7023256.1"/>
    </source>
</evidence>
<evidence type="ECO:0000256" key="3">
    <source>
        <dbReference type="ARBA" id="ARBA00023002"/>
    </source>
</evidence>
<dbReference type="Pfam" id="PF01565">
    <property type="entry name" value="FAD_binding_4"/>
    <property type="match status" value="1"/>
</dbReference>
<dbReference type="PROSITE" id="PS51387">
    <property type="entry name" value="FAD_PCMH"/>
    <property type="match status" value="1"/>
</dbReference>
<proteinExistence type="predicted"/>
<dbReference type="InterPro" id="IPR016167">
    <property type="entry name" value="FAD-bd_PCMH_sub1"/>
</dbReference>
<accession>A0AAD6WTT3</accession>
<dbReference type="EC" id="1.1.3.37" evidence="2"/>
<evidence type="ECO:0000256" key="2">
    <source>
        <dbReference type="ARBA" id="ARBA00013136"/>
    </source>
</evidence>
<dbReference type="PANTHER" id="PTHR43762:SF1">
    <property type="entry name" value="D-ARABINONO-1,4-LACTONE OXIDASE"/>
    <property type="match status" value="1"/>
</dbReference>
<dbReference type="Pfam" id="PF04030">
    <property type="entry name" value="ALO"/>
    <property type="match status" value="1"/>
</dbReference>
<dbReference type="GO" id="GO:0016020">
    <property type="term" value="C:membrane"/>
    <property type="evidence" value="ECO:0007669"/>
    <property type="project" value="InterPro"/>
</dbReference>
<dbReference type="InterPro" id="IPR007173">
    <property type="entry name" value="ALO_C"/>
</dbReference>
<gene>
    <name evidence="6" type="ORF">C8F04DRAFT_189695</name>
</gene>
<comment type="caution">
    <text evidence="6">The sequence shown here is derived from an EMBL/GenBank/DDBJ whole genome shotgun (WGS) entry which is preliminary data.</text>
</comment>
<evidence type="ECO:0000259" key="5">
    <source>
        <dbReference type="PROSITE" id="PS51387"/>
    </source>
</evidence>
<dbReference type="GO" id="GO:0071949">
    <property type="term" value="F:FAD binding"/>
    <property type="evidence" value="ECO:0007669"/>
    <property type="project" value="InterPro"/>
</dbReference>
<reference evidence="6" key="1">
    <citation type="submission" date="2023-03" db="EMBL/GenBank/DDBJ databases">
        <title>Massive genome expansion in bonnet fungi (Mycena s.s.) driven by repeated elements and novel gene families across ecological guilds.</title>
        <authorList>
            <consortium name="Lawrence Berkeley National Laboratory"/>
            <person name="Harder C.B."/>
            <person name="Miyauchi S."/>
            <person name="Viragh M."/>
            <person name="Kuo A."/>
            <person name="Thoen E."/>
            <person name="Andreopoulos B."/>
            <person name="Lu D."/>
            <person name="Skrede I."/>
            <person name="Drula E."/>
            <person name="Henrissat B."/>
            <person name="Morin E."/>
            <person name="Kohler A."/>
            <person name="Barry K."/>
            <person name="LaButti K."/>
            <person name="Morin E."/>
            <person name="Salamov A."/>
            <person name="Lipzen A."/>
            <person name="Mereny Z."/>
            <person name="Hegedus B."/>
            <person name="Baldrian P."/>
            <person name="Stursova M."/>
            <person name="Weitz H."/>
            <person name="Taylor A."/>
            <person name="Grigoriev I.V."/>
            <person name="Nagy L.G."/>
            <person name="Martin F."/>
            <person name="Kauserud H."/>
        </authorList>
    </citation>
    <scope>NUCLEOTIDE SEQUENCE</scope>
    <source>
        <strain evidence="6">CBHHK200</strain>
    </source>
</reference>
<evidence type="ECO:0000256" key="4">
    <source>
        <dbReference type="ARBA" id="ARBA00033418"/>
    </source>
</evidence>
<dbReference type="PIRSF" id="PIRSF000136">
    <property type="entry name" value="LGO_GLO"/>
    <property type="match status" value="1"/>
</dbReference>
<dbReference type="InterPro" id="IPR010031">
    <property type="entry name" value="FAD_lactone_oxidase-like"/>
</dbReference>
<dbReference type="Proteomes" id="UP001218188">
    <property type="component" value="Unassembled WGS sequence"/>
</dbReference>
<dbReference type="Gene3D" id="1.10.45.10">
    <property type="entry name" value="Vanillyl-alcohol Oxidase, Chain A, domain 4"/>
    <property type="match status" value="1"/>
</dbReference>